<reference evidence="1" key="1">
    <citation type="journal article" date="2020" name="Stud. Mycol.">
        <title>101 Dothideomycetes genomes: a test case for predicting lifestyles and emergence of pathogens.</title>
        <authorList>
            <person name="Haridas S."/>
            <person name="Albert R."/>
            <person name="Binder M."/>
            <person name="Bloem J."/>
            <person name="Labutti K."/>
            <person name="Salamov A."/>
            <person name="Andreopoulos B."/>
            <person name="Baker S."/>
            <person name="Barry K."/>
            <person name="Bills G."/>
            <person name="Bluhm B."/>
            <person name="Cannon C."/>
            <person name="Castanera R."/>
            <person name="Culley D."/>
            <person name="Daum C."/>
            <person name="Ezra D."/>
            <person name="Gonzalez J."/>
            <person name="Henrissat B."/>
            <person name="Kuo A."/>
            <person name="Liang C."/>
            <person name="Lipzen A."/>
            <person name="Lutzoni F."/>
            <person name="Magnuson J."/>
            <person name="Mondo S."/>
            <person name="Nolan M."/>
            <person name="Ohm R."/>
            <person name="Pangilinan J."/>
            <person name="Park H.-J."/>
            <person name="Ramirez L."/>
            <person name="Alfaro M."/>
            <person name="Sun H."/>
            <person name="Tritt A."/>
            <person name="Yoshinaga Y."/>
            <person name="Zwiers L.-H."/>
            <person name="Turgeon B."/>
            <person name="Goodwin S."/>
            <person name="Spatafora J."/>
            <person name="Crous P."/>
            <person name="Grigoriev I."/>
        </authorList>
    </citation>
    <scope>NUCLEOTIDE SEQUENCE</scope>
    <source>
        <strain evidence="1">CBS 110217</strain>
    </source>
</reference>
<keyword evidence="2" id="KW-1185">Reference proteome</keyword>
<organism evidence="1 2">
    <name type="scientific">Setomelanomma holmii</name>
    <dbReference type="NCBI Taxonomy" id="210430"/>
    <lineage>
        <taxon>Eukaryota</taxon>
        <taxon>Fungi</taxon>
        <taxon>Dikarya</taxon>
        <taxon>Ascomycota</taxon>
        <taxon>Pezizomycotina</taxon>
        <taxon>Dothideomycetes</taxon>
        <taxon>Pleosporomycetidae</taxon>
        <taxon>Pleosporales</taxon>
        <taxon>Pleosporineae</taxon>
        <taxon>Phaeosphaeriaceae</taxon>
        <taxon>Setomelanomma</taxon>
    </lineage>
</organism>
<protein>
    <submittedName>
        <fullName evidence="1">Uncharacterized protein</fullName>
    </submittedName>
</protein>
<dbReference type="EMBL" id="ML978162">
    <property type="protein sequence ID" value="KAF2034200.1"/>
    <property type="molecule type" value="Genomic_DNA"/>
</dbReference>
<proteinExistence type="predicted"/>
<evidence type="ECO:0000313" key="2">
    <source>
        <dbReference type="Proteomes" id="UP000799777"/>
    </source>
</evidence>
<comment type="caution">
    <text evidence="1">The sequence shown here is derived from an EMBL/GenBank/DDBJ whole genome shotgun (WGS) entry which is preliminary data.</text>
</comment>
<evidence type="ECO:0000313" key="1">
    <source>
        <dbReference type="EMBL" id="KAF2034200.1"/>
    </source>
</evidence>
<dbReference type="Proteomes" id="UP000799777">
    <property type="component" value="Unassembled WGS sequence"/>
</dbReference>
<sequence>MTTYKEVQNRQWFDKLYSLDYADQPYSLVDVDIDIQHLNTAILDWMMMIEDNGQFDNFLLMEFKEQFGDWLKELFSASDGKIRKAMKERLRSCGVYLPLNARDTITEQLYSMLSLDTCPLWPEKELNLAMIDPNFNLTSARTFTAVWLHRDLYDVFNLKLNIFNDLCTKARVTTEQYPAAFGTMLRGKAQTYYYQHLAGKTLTFLELCDRTRAYFHTAENHQHFLNEWRSIMLRDIITANLDKSLPQCLEITIERLQRTYLGLSQNYGATNETNLAGQLVSVCQGVPV</sequence>
<gene>
    <name evidence="1" type="ORF">EK21DRAFT_108240</name>
</gene>
<dbReference type="AlphaFoldDB" id="A0A9P4LRC5"/>
<accession>A0A9P4LRC5</accession>
<dbReference type="OrthoDB" id="3564804at2759"/>
<name>A0A9P4LRC5_9PLEO</name>